<evidence type="ECO:0000256" key="1">
    <source>
        <dbReference type="SAM" id="Phobius"/>
    </source>
</evidence>
<dbReference type="AlphaFoldDB" id="A0A5M5D5B7"/>
<dbReference type="Pfam" id="PF16328">
    <property type="entry name" value="DUF4961"/>
    <property type="match status" value="1"/>
</dbReference>
<proteinExistence type="predicted"/>
<organism evidence="2 3">
    <name type="scientific">Bacteroides ovatus</name>
    <dbReference type="NCBI Taxonomy" id="28116"/>
    <lineage>
        <taxon>Bacteria</taxon>
        <taxon>Pseudomonadati</taxon>
        <taxon>Bacteroidota</taxon>
        <taxon>Bacteroidia</taxon>
        <taxon>Bacteroidales</taxon>
        <taxon>Bacteroidaceae</taxon>
        <taxon>Bacteroides</taxon>
    </lineage>
</organism>
<dbReference type="EMBL" id="VWKB01000030">
    <property type="protein sequence ID" value="KAA4093074.1"/>
    <property type="molecule type" value="Genomic_DNA"/>
</dbReference>
<name>A0A5M5D5B7_BACOV</name>
<feature type="transmembrane region" description="Helical" evidence="1">
    <location>
        <begin position="12"/>
        <end position="31"/>
    </location>
</feature>
<accession>A0A5M5D5B7</accession>
<evidence type="ECO:0000313" key="3">
    <source>
        <dbReference type="Proteomes" id="UP000473905"/>
    </source>
</evidence>
<sequence>MKNIKKYRKRTLYVLYILMLVAIVFACVNLDPISVKQKMPDGSEVSWVKAGETATFTLTGNIDCKEDGHNGVRFVVAMLAPKSWNIRENVKMTYRCSILAPWEEEFSMSPIPEDIAPKNRQGMSWSEALMGVFGIGPNVLNDMEWVAFWTNDTWDIANYMNPKYEINIKCKTGLQNLKAHLGFFVNHTDDGLSTSTDHWKCQFSDDCFEVVEGRGAVVDFCELHAAVVEPLSALQNDFITFTFQGGIIENELINADEIFFEAVAHTESGVSYTVNDRNNKTRLKKEGAFTYSLTIWPEDFFGIPNGEIITDIDYLFTNKDGSVTITKTDDEMAGKSVVGPKEMFNYELRCE</sequence>
<dbReference type="Proteomes" id="UP000473905">
    <property type="component" value="Unassembled WGS sequence"/>
</dbReference>
<dbReference type="InterPro" id="IPR032522">
    <property type="entry name" value="DUF4961"/>
</dbReference>
<keyword evidence="1" id="KW-0812">Transmembrane</keyword>
<dbReference type="RefSeq" id="WP_128858349.1">
    <property type="nucleotide sequence ID" value="NZ_CP134818.1"/>
</dbReference>
<keyword evidence="1" id="KW-0472">Membrane</keyword>
<dbReference type="PROSITE" id="PS51257">
    <property type="entry name" value="PROKAR_LIPOPROTEIN"/>
    <property type="match status" value="1"/>
</dbReference>
<keyword evidence="1" id="KW-1133">Transmembrane helix</keyword>
<comment type="caution">
    <text evidence="2">The sequence shown here is derived from an EMBL/GenBank/DDBJ whole genome shotgun (WGS) entry which is preliminary data.</text>
</comment>
<reference evidence="2 3" key="1">
    <citation type="journal article" date="2019" name="Nat. Med.">
        <title>A library of human gut bacterial isolates paired with longitudinal multiomics data enables mechanistic microbiome research.</title>
        <authorList>
            <person name="Poyet M."/>
            <person name="Groussin M."/>
            <person name="Gibbons S.M."/>
            <person name="Avila-Pacheco J."/>
            <person name="Jiang X."/>
            <person name="Kearney S.M."/>
            <person name="Perrotta A.R."/>
            <person name="Berdy B."/>
            <person name="Zhao S."/>
            <person name="Lieberman T.D."/>
            <person name="Swanson P.K."/>
            <person name="Smith M."/>
            <person name="Roesemann S."/>
            <person name="Alexander J.E."/>
            <person name="Rich S.A."/>
            <person name="Livny J."/>
            <person name="Vlamakis H."/>
            <person name="Clish C."/>
            <person name="Bullock K."/>
            <person name="Deik A."/>
            <person name="Scott J."/>
            <person name="Pierce K.A."/>
            <person name="Xavier R.J."/>
            <person name="Alm E.J."/>
        </authorList>
    </citation>
    <scope>NUCLEOTIDE SEQUENCE [LARGE SCALE GENOMIC DNA]</scope>
    <source>
        <strain evidence="2 3">BIOML-A134</strain>
    </source>
</reference>
<protein>
    <submittedName>
        <fullName evidence="2">DUF4961 domain-containing protein</fullName>
    </submittedName>
</protein>
<keyword evidence="3" id="KW-1185">Reference proteome</keyword>
<evidence type="ECO:0000313" key="2">
    <source>
        <dbReference type="EMBL" id="KAA4093074.1"/>
    </source>
</evidence>
<gene>
    <name evidence="2" type="ORF">F3D66_20275</name>
</gene>